<evidence type="ECO:0000256" key="3">
    <source>
        <dbReference type="ARBA" id="ARBA00022622"/>
    </source>
</evidence>
<evidence type="ECO:0000259" key="16">
    <source>
        <dbReference type="PROSITE" id="PS51465"/>
    </source>
</evidence>
<protein>
    <recommendedName>
        <fullName evidence="14">Reversion-inducing cysteine-rich protein with Kazal motifs</fullName>
    </recommendedName>
</protein>
<keyword evidence="11" id="KW-0325">Glycoprotein</keyword>
<dbReference type="PANTHER" id="PTHR13487">
    <property type="entry name" value="SERINE PROTEASE INHIBITOR"/>
    <property type="match status" value="1"/>
</dbReference>
<dbReference type="InterPro" id="IPR039016">
    <property type="entry name" value="RECK"/>
</dbReference>
<dbReference type="InterPro" id="IPR036058">
    <property type="entry name" value="Kazal_dom_sf"/>
</dbReference>
<comment type="subcellular location">
    <subcellularLocation>
        <location evidence="1">Cell membrane</location>
        <topology evidence="1">Lipid-anchor</topology>
        <topology evidence="1">GPI-anchor</topology>
    </subcellularLocation>
</comment>
<feature type="region of interest" description="Disordered" evidence="15">
    <location>
        <begin position="27"/>
        <end position="66"/>
    </location>
</feature>
<feature type="compositionally biased region" description="Basic and acidic residues" evidence="15">
    <location>
        <begin position="180"/>
        <end position="191"/>
    </location>
</feature>
<dbReference type="Pfam" id="PF25028">
    <property type="entry name" value="FnI_RECK"/>
    <property type="match status" value="1"/>
</dbReference>
<dbReference type="AlphaFoldDB" id="Q4STX3"/>
<comment type="similarity">
    <text evidence="13">Belongs to the RECK family.</text>
</comment>
<keyword evidence="12" id="KW-0449">Lipoprotein</keyword>
<evidence type="ECO:0000256" key="4">
    <source>
        <dbReference type="ARBA" id="ARBA00022687"/>
    </source>
</evidence>
<keyword evidence="3" id="KW-0336">GPI-anchor</keyword>
<gene>
    <name evidence="17" type="ORF">GSTENG00012738001</name>
</gene>
<name>Q4STX3_TETNG</name>
<dbReference type="GO" id="GO:0008191">
    <property type="term" value="F:metalloendopeptidase inhibitor activity"/>
    <property type="evidence" value="ECO:0007669"/>
    <property type="project" value="InterPro"/>
</dbReference>
<evidence type="ECO:0000256" key="8">
    <source>
        <dbReference type="ARBA" id="ARBA00022900"/>
    </source>
</evidence>
<evidence type="ECO:0000256" key="2">
    <source>
        <dbReference type="ARBA" id="ARBA00022475"/>
    </source>
</evidence>
<keyword evidence="2" id="KW-1003">Cell membrane</keyword>
<dbReference type="SUPFAM" id="SSF100895">
    <property type="entry name" value="Kazal-type serine protease inhibitors"/>
    <property type="match status" value="1"/>
</dbReference>
<dbReference type="GO" id="GO:0004867">
    <property type="term" value="F:serine-type endopeptidase inhibitor activity"/>
    <property type="evidence" value="ECO:0007669"/>
    <property type="project" value="UniProtKB-KW"/>
</dbReference>
<dbReference type="PROSITE" id="PS51465">
    <property type="entry name" value="KAZAL_2"/>
    <property type="match status" value="1"/>
</dbReference>
<dbReference type="GO" id="GO:0005886">
    <property type="term" value="C:plasma membrane"/>
    <property type="evidence" value="ECO:0007669"/>
    <property type="project" value="UniProtKB-SubCell"/>
</dbReference>
<dbReference type="PROSITE" id="PS00282">
    <property type="entry name" value="KAZAL_1"/>
    <property type="match status" value="1"/>
</dbReference>
<dbReference type="Pfam" id="PF23298">
    <property type="entry name" value="FZ_RECK"/>
    <property type="match status" value="2"/>
</dbReference>
<dbReference type="GO" id="GO:0030198">
    <property type="term" value="P:extracellular matrix organization"/>
    <property type="evidence" value="ECO:0007669"/>
    <property type="project" value="TreeGrafter"/>
</dbReference>
<feature type="compositionally biased region" description="Polar residues" evidence="15">
    <location>
        <begin position="51"/>
        <end position="63"/>
    </location>
</feature>
<dbReference type="InterPro" id="IPR056977">
    <property type="entry name" value="FnI_RECK"/>
</dbReference>
<feature type="region of interest" description="Disordered" evidence="15">
    <location>
        <begin position="248"/>
        <end position="268"/>
    </location>
</feature>
<feature type="domain" description="Kazal-like" evidence="16">
    <location>
        <begin position="620"/>
        <end position="666"/>
    </location>
</feature>
<keyword evidence="7" id="KW-0677">Repeat</keyword>
<evidence type="ECO:0000256" key="12">
    <source>
        <dbReference type="ARBA" id="ARBA00023288"/>
    </source>
</evidence>
<keyword evidence="9" id="KW-0472">Membrane</keyword>
<evidence type="ECO:0000256" key="6">
    <source>
        <dbReference type="ARBA" id="ARBA00022729"/>
    </source>
</evidence>
<dbReference type="InterPro" id="IPR056976">
    <property type="entry name" value="EGF1_RECK"/>
</dbReference>
<dbReference type="InterPro" id="IPR056979">
    <property type="entry name" value="FZ_RECK"/>
</dbReference>
<evidence type="ECO:0000256" key="5">
    <source>
        <dbReference type="ARBA" id="ARBA00022690"/>
    </source>
</evidence>
<sequence length="684" mass="74784">QLATIKSESRLKHLLQRLPGYCPESMVSRQQEHAHTHTHERVGSEGDCLSSRMTSGPASTPHSQAFPGSRRAGWAWAAVSSPSPPSVAENADSGLHLLQLCGTPHHLSRVLPGHLPDGLHPHLVPDHCRHRVLPEPQRPAARLRRQLHQVLPRPQPHRQSALLRPGGGHPLPGGLSANPSHHEHGARDHGGPDPGVWLAATPPGPHVAVFPGQRTPSLPARGGDPPSGQDGLRQAALLLQGQHLALQVGRRRRREEGRPWSEPPRPLRRDMCQEVSTKWGSQTWQDFDQLCEYNPVETELTECLADVREPCQLGCKGLSYCTNFNNSLNGGAGGAWLPATVGSMRTAPQTPKQESRPTELFRSCNVQSDQGAMSDFKLWSNGTIKMPYMNIPVLDIRKCLPDMWKAVACSLQIKPCHIKSRGSLICKSDCVDILTQCGDRRRFHEGQTPERICELLSPVDDPERCIPLHRYLGPSVLDSDRAEEVVHPCNPNPCPSNHVCQVNRRGCLDALRCQPYICVPGCKLGEASDFLVQLDARVQVPTRTGPAGCYEVCSCGPSGRLENCVEMPCLDIHKPCVVGGQRRSPGSTFRVDCRLCSCLAGDSVCSRRRCLGSEGAQPQHLTGLPCDCPDRFVPVCASNGRNYPSACVARCLGFQDHQFVFGTCGMGNTCSSKPCPRNQRSVPP</sequence>
<dbReference type="Pfam" id="PF07648">
    <property type="entry name" value="Kazal_2"/>
    <property type="match status" value="1"/>
</dbReference>
<accession>Q4STX3</accession>
<dbReference type="InterPro" id="IPR002350">
    <property type="entry name" value="Kazal_dom"/>
</dbReference>
<reference evidence="17" key="1">
    <citation type="journal article" date="2004" name="Nature">
        <title>Genome duplication in the teleost fish Tetraodon nigroviridis reveals the early vertebrate proto-karyotype.</title>
        <authorList>
            <person name="Jaillon O."/>
            <person name="Aury J.-M."/>
            <person name="Brunet F."/>
            <person name="Petit J.-L."/>
            <person name="Stange-Thomann N."/>
            <person name="Mauceli E."/>
            <person name="Bouneau L."/>
            <person name="Fischer C."/>
            <person name="Ozouf-Costaz C."/>
            <person name="Bernot A."/>
            <person name="Nicaud S."/>
            <person name="Jaffe D."/>
            <person name="Fisher S."/>
            <person name="Lutfalla G."/>
            <person name="Dossat C."/>
            <person name="Segurens B."/>
            <person name="Dasilva C."/>
            <person name="Salanoubat M."/>
            <person name="Levy M."/>
            <person name="Boudet N."/>
            <person name="Castellano S."/>
            <person name="Anthouard V."/>
            <person name="Jubin C."/>
            <person name="Castelli V."/>
            <person name="Katinka M."/>
            <person name="Vacherie B."/>
            <person name="Biemont C."/>
            <person name="Skalli Z."/>
            <person name="Cattolico L."/>
            <person name="Poulain J."/>
            <person name="De Berardinis V."/>
            <person name="Cruaud C."/>
            <person name="Duprat S."/>
            <person name="Brottier P."/>
            <person name="Coutanceau J.-P."/>
            <person name="Gouzy J."/>
            <person name="Parra G."/>
            <person name="Lardier G."/>
            <person name="Chapple C."/>
            <person name="McKernan K.J."/>
            <person name="McEwan P."/>
            <person name="Bosak S."/>
            <person name="Kellis M."/>
            <person name="Volff J.-N."/>
            <person name="Guigo R."/>
            <person name="Zody M.C."/>
            <person name="Mesirov J."/>
            <person name="Lindblad-Toh K."/>
            <person name="Birren B."/>
            <person name="Nusbaum C."/>
            <person name="Kahn D."/>
            <person name="Robinson-Rechavi M."/>
            <person name="Laudet V."/>
            <person name="Schachter V."/>
            <person name="Quetier F."/>
            <person name="Saurin W."/>
            <person name="Scarpelli C."/>
            <person name="Wincker P."/>
            <person name="Lander E.S."/>
            <person name="Weissenbach J."/>
            <person name="Roest Crollius H."/>
        </authorList>
    </citation>
    <scope>NUCLEOTIDE SEQUENCE [LARGE SCALE GENOMIC DNA]</scope>
</reference>
<feature type="non-terminal residue" evidence="17">
    <location>
        <position position="684"/>
    </location>
</feature>
<dbReference type="GO" id="GO:0002040">
    <property type="term" value="P:sprouting angiogenesis"/>
    <property type="evidence" value="ECO:0007669"/>
    <property type="project" value="TreeGrafter"/>
</dbReference>
<dbReference type="EMBL" id="CAAE01014076">
    <property type="protein sequence ID" value="CAF95909.1"/>
    <property type="molecule type" value="Genomic_DNA"/>
</dbReference>
<proteinExistence type="inferred from homology"/>
<dbReference type="Gene3D" id="3.30.60.30">
    <property type="match status" value="1"/>
</dbReference>
<evidence type="ECO:0000256" key="9">
    <source>
        <dbReference type="ARBA" id="ARBA00023136"/>
    </source>
</evidence>
<dbReference type="Pfam" id="PF25027">
    <property type="entry name" value="EGF1_RECK"/>
    <property type="match status" value="1"/>
</dbReference>
<evidence type="ECO:0000256" key="11">
    <source>
        <dbReference type="ARBA" id="ARBA00023180"/>
    </source>
</evidence>
<keyword evidence="10" id="KW-1015">Disulfide bond</keyword>
<keyword evidence="5" id="KW-0646">Protease inhibitor</keyword>
<evidence type="ECO:0000256" key="14">
    <source>
        <dbReference type="ARBA" id="ARBA00073829"/>
    </source>
</evidence>
<dbReference type="OrthoDB" id="5956770at2759"/>
<dbReference type="KEGG" id="tng:GSTEN00012738G001"/>
<feature type="compositionally biased region" description="Basic and acidic residues" evidence="15">
    <location>
        <begin position="30"/>
        <end position="44"/>
    </location>
</feature>
<keyword evidence="4" id="KW-0879">Wnt signaling pathway</keyword>
<feature type="compositionally biased region" description="Basic and acidic residues" evidence="15">
    <location>
        <begin position="254"/>
        <end position="268"/>
    </location>
</feature>
<dbReference type="GO" id="GO:0016055">
    <property type="term" value="P:Wnt signaling pathway"/>
    <property type="evidence" value="ECO:0007669"/>
    <property type="project" value="UniProtKB-KW"/>
</dbReference>
<dbReference type="GO" id="GO:0001955">
    <property type="term" value="P:blood vessel maturation"/>
    <property type="evidence" value="ECO:0007669"/>
    <property type="project" value="TreeGrafter"/>
</dbReference>
<reference evidence="17" key="2">
    <citation type="submission" date="2004-02" db="EMBL/GenBank/DDBJ databases">
        <authorList>
            <consortium name="Genoscope"/>
            <consortium name="Whitehead Institute Centre for Genome Research"/>
        </authorList>
    </citation>
    <scope>NUCLEOTIDE SEQUENCE</scope>
</reference>
<feature type="region of interest" description="Disordered" evidence="15">
    <location>
        <begin position="150"/>
        <end position="198"/>
    </location>
</feature>
<dbReference type="SMART" id="SM00280">
    <property type="entry name" value="KAZAL"/>
    <property type="match status" value="1"/>
</dbReference>
<comment type="caution">
    <text evidence="17">The sequence shown here is derived from an EMBL/GenBank/DDBJ whole genome shotgun (WGS) entry which is preliminary data.</text>
</comment>
<evidence type="ECO:0000256" key="13">
    <source>
        <dbReference type="ARBA" id="ARBA00061636"/>
    </source>
</evidence>
<keyword evidence="8" id="KW-0722">Serine protease inhibitor</keyword>
<dbReference type="PANTHER" id="PTHR13487:SF3">
    <property type="entry name" value="REVERSION-INDUCING CYSTEINE-RICH PROTEIN WITH KAZAL MOTIFS"/>
    <property type="match status" value="1"/>
</dbReference>
<evidence type="ECO:0000256" key="1">
    <source>
        <dbReference type="ARBA" id="ARBA00004609"/>
    </source>
</evidence>
<evidence type="ECO:0000256" key="7">
    <source>
        <dbReference type="ARBA" id="ARBA00022737"/>
    </source>
</evidence>
<evidence type="ECO:0000256" key="10">
    <source>
        <dbReference type="ARBA" id="ARBA00023157"/>
    </source>
</evidence>
<evidence type="ECO:0000313" key="17">
    <source>
        <dbReference type="EMBL" id="CAF95909.1"/>
    </source>
</evidence>
<dbReference type="GO" id="GO:0098552">
    <property type="term" value="C:side of membrane"/>
    <property type="evidence" value="ECO:0007669"/>
    <property type="project" value="UniProtKB-KW"/>
</dbReference>
<feature type="non-terminal residue" evidence="17">
    <location>
        <position position="1"/>
    </location>
</feature>
<organism evidence="17">
    <name type="scientific">Tetraodon nigroviridis</name>
    <name type="common">Spotted green pufferfish</name>
    <name type="synonym">Chelonodon nigroviridis</name>
    <dbReference type="NCBI Taxonomy" id="99883"/>
    <lineage>
        <taxon>Eukaryota</taxon>
        <taxon>Metazoa</taxon>
        <taxon>Chordata</taxon>
        <taxon>Craniata</taxon>
        <taxon>Vertebrata</taxon>
        <taxon>Euteleostomi</taxon>
        <taxon>Actinopterygii</taxon>
        <taxon>Neopterygii</taxon>
        <taxon>Teleostei</taxon>
        <taxon>Neoteleostei</taxon>
        <taxon>Acanthomorphata</taxon>
        <taxon>Eupercaria</taxon>
        <taxon>Tetraodontiformes</taxon>
        <taxon>Tetradontoidea</taxon>
        <taxon>Tetraodontidae</taxon>
        <taxon>Tetraodon</taxon>
    </lineage>
</organism>
<evidence type="ECO:0000256" key="15">
    <source>
        <dbReference type="SAM" id="MobiDB-lite"/>
    </source>
</evidence>
<keyword evidence="6" id="KW-0732">Signal</keyword>
<dbReference type="FunFam" id="3.30.60.30:FF:000011">
    <property type="entry name" value="reversion-inducing cysteine-rich protein with Kazal motifs isoform X1"/>
    <property type="match status" value="1"/>
</dbReference>